<dbReference type="AlphaFoldDB" id="A0A9Q3DUL4"/>
<evidence type="ECO:0000313" key="1">
    <source>
        <dbReference type="EMBL" id="MBW0506931.1"/>
    </source>
</evidence>
<reference evidence="1" key="1">
    <citation type="submission" date="2021-03" db="EMBL/GenBank/DDBJ databases">
        <title>Draft genome sequence of rust myrtle Austropuccinia psidii MF-1, a brazilian biotype.</title>
        <authorList>
            <person name="Quecine M.C."/>
            <person name="Pachon D.M.R."/>
            <person name="Bonatelli M.L."/>
            <person name="Correr F.H."/>
            <person name="Franceschini L.M."/>
            <person name="Leite T.F."/>
            <person name="Margarido G.R.A."/>
            <person name="Almeida C.A."/>
            <person name="Ferrarezi J.A."/>
            <person name="Labate C.A."/>
        </authorList>
    </citation>
    <scope>NUCLEOTIDE SEQUENCE</scope>
    <source>
        <strain evidence="1">MF-1</strain>
    </source>
</reference>
<proteinExistence type="predicted"/>
<dbReference type="Proteomes" id="UP000765509">
    <property type="component" value="Unassembled WGS sequence"/>
</dbReference>
<accession>A0A9Q3DUL4</accession>
<gene>
    <name evidence="1" type="ORF">O181_046646</name>
</gene>
<protein>
    <submittedName>
        <fullName evidence="1">Uncharacterized protein</fullName>
    </submittedName>
</protein>
<keyword evidence="2" id="KW-1185">Reference proteome</keyword>
<evidence type="ECO:0000313" key="2">
    <source>
        <dbReference type="Proteomes" id="UP000765509"/>
    </source>
</evidence>
<comment type="caution">
    <text evidence="1">The sequence shown here is derived from an EMBL/GenBank/DDBJ whole genome shotgun (WGS) entry which is preliminary data.</text>
</comment>
<organism evidence="1 2">
    <name type="scientific">Austropuccinia psidii MF-1</name>
    <dbReference type="NCBI Taxonomy" id="1389203"/>
    <lineage>
        <taxon>Eukaryota</taxon>
        <taxon>Fungi</taxon>
        <taxon>Dikarya</taxon>
        <taxon>Basidiomycota</taxon>
        <taxon>Pucciniomycotina</taxon>
        <taxon>Pucciniomycetes</taxon>
        <taxon>Pucciniales</taxon>
        <taxon>Sphaerophragmiaceae</taxon>
        <taxon>Austropuccinia</taxon>
    </lineage>
</organism>
<name>A0A9Q3DUL4_9BASI</name>
<sequence>MYPVHLTDHGVPRNKLEDRTGWFISRRLGGLGRYGSSNSDPQTPQIPVPVENLKEEVHPAFTLGRDWGNLKKYMFQRDIFQGPYGNNQRLESQQAVQALRRERSQ</sequence>
<dbReference type="EMBL" id="AVOT02019413">
    <property type="protein sequence ID" value="MBW0506931.1"/>
    <property type="molecule type" value="Genomic_DNA"/>
</dbReference>